<keyword evidence="3" id="KW-0813">Transport</keyword>
<feature type="transmembrane region" description="Helical" evidence="8">
    <location>
        <begin position="195"/>
        <end position="214"/>
    </location>
</feature>
<organism evidence="12">
    <name type="scientific">Heliothis virescens</name>
    <name type="common">Tobacco budworm moth</name>
    <dbReference type="NCBI Taxonomy" id="7102"/>
    <lineage>
        <taxon>Eukaryota</taxon>
        <taxon>Metazoa</taxon>
        <taxon>Ecdysozoa</taxon>
        <taxon>Arthropoda</taxon>
        <taxon>Hexapoda</taxon>
        <taxon>Insecta</taxon>
        <taxon>Pterygota</taxon>
        <taxon>Neoptera</taxon>
        <taxon>Endopterygota</taxon>
        <taxon>Lepidoptera</taxon>
        <taxon>Glossata</taxon>
        <taxon>Ditrysia</taxon>
        <taxon>Noctuoidea</taxon>
        <taxon>Noctuidae</taxon>
        <taxon>Heliothinae</taxon>
        <taxon>Heliothis</taxon>
    </lineage>
</organism>
<evidence type="ECO:0000259" key="11">
    <source>
        <dbReference type="Pfam" id="PF14703"/>
    </source>
</evidence>
<feature type="domain" description="CSC1/OSCA1-like N-terminal transmembrane" evidence="10">
    <location>
        <begin position="48"/>
        <end position="208"/>
    </location>
</feature>
<feature type="transmembrane region" description="Helical" evidence="8">
    <location>
        <begin position="575"/>
        <end position="600"/>
    </location>
</feature>
<comment type="subcellular location">
    <subcellularLocation>
        <location evidence="1">Membrane</location>
        <topology evidence="1">Multi-pass membrane protein</topology>
    </subcellularLocation>
</comment>
<evidence type="ECO:0000313" key="12">
    <source>
        <dbReference type="EMBL" id="PCG68842.1"/>
    </source>
</evidence>
<gene>
    <name evidence="12" type="ORF">B5V51_4819</name>
</gene>
<feature type="domain" description="CSC1/OSCA1-like cytosolic" evidence="11">
    <location>
        <begin position="230"/>
        <end position="380"/>
    </location>
</feature>
<feature type="region of interest" description="Disordered" evidence="7">
    <location>
        <begin position="714"/>
        <end position="748"/>
    </location>
</feature>
<evidence type="ECO:0000256" key="1">
    <source>
        <dbReference type="ARBA" id="ARBA00004141"/>
    </source>
</evidence>
<name>A0A2A4JBN6_HELVI</name>
<evidence type="ECO:0000256" key="3">
    <source>
        <dbReference type="ARBA" id="ARBA00022448"/>
    </source>
</evidence>
<dbReference type="AlphaFoldDB" id="A0A2A4JBN6"/>
<dbReference type="Pfam" id="PF14703">
    <property type="entry name" value="PHM7_cyt"/>
    <property type="match status" value="1"/>
</dbReference>
<keyword evidence="6 8" id="KW-0472">Membrane</keyword>
<evidence type="ECO:0000256" key="2">
    <source>
        <dbReference type="ARBA" id="ARBA00007779"/>
    </source>
</evidence>
<dbReference type="InterPro" id="IPR003864">
    <property type="entry name" value="CSC1/OSCA1-like_7TM"/>
</dbReference>
<feature type="transmembrane region" description="Helical" evidence="8">
    <location>
        <begin position="149"/>
        <end position="169"/>
    </location>
</feature>
<evidence type="ECO:0000259" key="10">
    <source>
        <dbReference type="Pfam" id="PF13967"/>
    </source>
</evidence>
<reference evidence="12" key="1">
    <citation type="submission" date="2017-09" db="EMBL/GenBank/DDBJ databases">
        <title>Contemporary evolution of a Lepidopteran species, Heliothis virescens, in response to modern agricultural practices.</title>
        <authorList>
            <person name="Fritz M.L."/>
            <person name="Deyonke A.M."/>
            <person name="Papanicolaou A."/>
            <person name="Micinski S."/>
            <person name="Westbrook J."/>
            <person name="Gould F."/>
        </authorList>
    </citation>
    <scope>NUCLEOTIDE SEQUENCE [LARGE SCALE GENOMIC DNA]</scope>
    <source>
        <strain evidence="12">HvINT-</strain>
        <tissue evidence="12">Whole body</tissue>
    </source>
</reference>
<evidence type="ECO:0000256" key="6">
    <source>
        <dbReference type="ARBA" id="ARBA00023136"/>
    </source>
</evidence>
<keyword evidence="4 8" id="KW-0812">Transmembrane</keyword>
<dbReference type="PANTHER" id="PTHR13018">
    <property type="entry name" value="PROBABLE MEMBRANE PROTEIN DUF221-RELATED"/>
    <property type="match status" value="1"/>
</dbReference>
<dbReference type="Pfam" id="PF02714">
    <property type="entry name" value="RSN1_7TM"/>
    <property type="match status" value="1"/>
</dbReference>
<feature type="transmembrane region" description="Helical" evidence="8">
    <location>
        <begin position="477"/>
        <end position="504"/>
    </location>
</feature>
<feature type="domain" description="CSC1/OSCA1-like 7TM region" evidence="9">
    <location>
        <begin position="392"/>
        <end position="655"/>
    </location>
</feature>
<feature type="transmembrane region" description="Helical" evidence="8">
    <location>
        <begin position="524"/>
        <end position="554"/>
    </location>
</feature>
<dbReference type="InterPro" id="IPR027815">
    <property type="entry name" value="CSC1/OSCA1-like_cyt"/>
</dbReference>
<proteinExistence type="inferred from homology"/>
<sequence>MSRYTNIVSYSLVSNTSNGNGTDDEGCMLVNTTQNVIITGAYNGIPQTLILNLVSWSCLIVLFTVLRRTAWNYGRMALVQRTKSRWTNLFYRGGDGDALVNRRRSAEEAVNIDEGFFTWLPAVFRLTREQVLAKCGPDAVHYLSFQRHAITLMFIVTLVSIGLILPINFQGTNLNVDSSTFSRTTLSNLTGRSNWLWVHTLISISFLPVSVLIMRRCTGRKPVPTSMTGTIMITNISKADRNESTIRAYFAHNFPHIQIVDLRLAYNINLLNEVQEKKDMVTEALIYTDTYFKKTGKRITVKPKWCGPEIDALEFYTNEEKRLKDEAKRCRAMVLNDPLGIAFLTLPSYQLAEHVINNFSLHRGWVLSHATNPSDIIWENLSVQPGVWYLKAIVVNFFLFIVLFFLTTPAIIVNLFNTMVAKPESLGKISTIIFEFLPTLLLWTMAAVMPAIVAFSDKFLSHWTKSQQNYSIMTKTVSYLLLMTLILPSLGLASAEAFVTWTIHHENDTMRWDCVFLPDKGAFFVNYVITSGLIGTALELIRFPELFLYVWYLLQSKSKAEKSYVKRAILYEFPFGVHYAWSIAIFSITMVYSLACPLIAPFGLLYMMLKHVGDKHNLYFAYGPCDMSGVGGGRIHATAVRLIRVSVLLLLINMAAWAGLRAGFEARTIILIMASIVAFGTFLLLSPFPSCTPPAPLQEESSVRFPEYVAPVLTKPIDSPPSTTPTTPDYGASSPVTTHSYSPDPINI</sequence>
<evidence type="ECO:0000256" key="8">
    <source>
        <dbReference type="SAM" id="Phobius"/>
    </source>
</evidence>
<comment type="similarity">
    <text evidence="2">Belongs to the CSC1 (TC 1.A.17) family.</text>
</comment>
<protein>
    <recommendedName>
        <fullName evidence="13">CSC1/OSCA1-like 7TM region domain-containing protein</fullName>
    </recommendedName>
</protein>
<dbReference type="InterPro" id="IPR032880">
    <property type="entry name" value="CSC1/OSCA1-like_N"/>
</dbReference>
<accession>A0A2A4JBN6</accession>
<dbReference type="GO" id="GO:0005886">
    <property type="term" value="C:plasma membrane"/>
    <property type="evidence" value="ECO:0007669"/>
    <property type="project" value="TreeGrafter"/>
</dbReference>
<feature type="transmembrane region" description="Helical" evidence="8">
    <location>
        <begin position="669"/>
        <end position="688"/>
    </location>
</feature>
<evidence type="ECO:0000256" key="5">
    <source>
        <dbReference type="ARBA" id="ARBA00022989"/>
    </source>
</evidence>
<dbReference type="PANTHER" id="PTHR13018:SF5">
    <property type="entry name" value="RE44586P"/>
    <property type="match status" value="1"/>
</dbReference>
<dbReference type="InterPro" id="IPR045122">
    <property type="entry name" value="Csc1-like"/>
</dbReference>
<feature type="transmembrane region" description="Helical" evidence="8">
    <location>
        <begin position="393"/>
        <end position="416"/>
    </location>
</feature>
<dbReference type="Pfam" id="PF13967">
    <property type="entry name" value="RSN1_TM"/>
    <property type="match status" value="1"/>
</dbReference>
<feature type="transmembrane region" description="Helical" evidence="8">
    <location>
        <begin position="642"/>
        <end position="660"/>
    </location>
</feature>
<dbReference type="GO" id="GO:0005227">
    <property type="term" value="F:calcium-activated cation channel activity"/>
    <property type="evidence" value="ECO:0007669"/>
    <property type="project" value="InterPro"/>
</dbReference>
<evidence type="ECO:0000256" key="7">
    <source>
        <dbReference type="SAM" id="MobiDB-lite"/>
    </source>
</evidence>
<evidence type="ECO:0000259" key="9">
    <source>
        <dbReference type="Pfam" id="PF02714"/>
    </source>
</evidence>
<evidence type="ECO:0008006" key="13">
    <source>
        <dbReference type="Google" id="ProtNLM"/>
    </source>
</evidence>
<evidence type="ECO:0000256" key="4">
    <source>
        <dbReference type="ARBA" id="ARBA00022692"/>
    </source>
</evidence>
<comment type="caution">
    <text evidence="12">The sequence shown here is derived from an EMBL/GenBank/DDBJ whole genome shotgun (WGS) entry which is preliminary data.</text>
</comment>
<dbReference type="STRING" id="7102.A0A2A4JBN6"/>
<keyword evidence="5 8" id="KW-1133">Transmembrane helix</keyword>
<feature type="transmembrane region" description="Helical" evidence="8">
    <location>
        <begin position="436"/>
        <end position="456"/>
    </location>
</feature>
<dbReference type="EMBL" id="NWSH01002243">
    <property type="protein sequence ID" value="PCG68842.1"/>
    <property type="molecule type" value="Genomic_DNA"/>
</dbReference>
<feature type="transmembrane region" description="Helical" evidence="8">
    <location>
        <begin position="49"/>
        <end position="66"/>
    </location>
</feature>